<gene>
    <name evidence="2" type="ORF">FOZ62_003393</name>
</gene>
<reference evidence="2 3" key="1">
    <citation type="submission" date="2020-04" db="EMBL/GenBank/DDBJ databases">
        <title>Perkinsus olseni comparative genomics.</title>
        <authorList>
            <person name="Bogema D.R."/>
        </authorList>
    </citation>
    <scope>NUCLEOTIDE SEQUENCE [LARGE SCALE GENOMIC DNA]</scope>
    <source>
        <strain evidence="2">ATCC PRA-205</strain>
    </source>
</reference>
<feature type="region of interest" description="Disordered" evidence="1">
    <location>
        <begin position="17"/>
        <end position="57"/>
    </location>
</feature>
<sequence>MPHHHGRARYYYSSRHNERAYYRSEPDDGDPSYRKTLRGHQHQAHTPDTVASGKAGRTPANTIKAVDRLDSNCSTFPSELSESSADEGQHGASAAICRMQDSIDRSRHDSTCPDASVTAMNELNARLLQLERNVVDTLKDATATGNCAGHCFDSPLASVISEVTEDLQDFTYKLAQNQIDLMSEMLRQTLAQAVAIVSSNTPHPPPCSEESALRKSSLPCDRRGGIIPPKGPPPAPPSPPMSRSYPTTSPVSVCHANLEGVLKSAWWCVIPSHGGLRLLTSCSQDPSWKDDARSDHVCPPSLREEFLELPCDSPRMASSTSEARRLVGIINATSLKSALVNNNHTGIVASTSNTSGTGKSLVTWEYTRDERARCGGLTREDIRDFFNCGIAGCASVNSFNVVIDCDILAEAGVNYSSHVFDIISILEAFIAAKKTGEYFDVARQWGYVLRNITAGIPRVADPLDNHP</sequence>
<accession>A0A7J6SCV0</accession>
<feature type="compositionally biased region" description="Pro residues" evidence="1">
    <location>
        <begin position="229"/>
        <end position="240"/>
    </location>
</feature>
<evidence type="ECO:0000313" key="2">
    <source>
        <dbReference type="EMBL" id="KAF4730561.1"/>
    </source>
</evidence>
<comment type="caution">
    <text evidence="2">The sequence shown here is derived from an EMBL/GenBank/DDBJ whole genome shotgun (WGS) entry which is preliminary data.</text>
</comment>
<evidence type="ECO:0000313" key="3">
    <source>
        <dbReference type="Proteomes" id="UP000574390"/>
    </source>
</evidence>
<feature type="region of interest" description="Disordered" evidence="1">
    <location>
        <begin position="200"/>
        <end position="248"/>
    </location>
</feature>
<dbReference type="AlphaFoldDB" id="A0A7J6SCV0"/>
<dbReference type="EMBL" id="JABANM010015734">
    <property type="protein sequence ID" value="KAF4730561.1"/>
    <property type="molecule type" value="Genomic_DNA"/>
</dbReference>
<organism evidence="2 3">
    <name type="scientific">Perkinsus olseni</name>
    <name type="common">Perkinsus atlanticus</name>
    <dbReference type="NCBI Taxonomy" id="32597"/>
    <lineage>
        <taxon>Eukaryota</taxon>
        <taxon>Sar</taxon>
        <taxon>Alveolata</taxon>
        <taxon>Perkinsozoa</taxon>
        <taxon>Perkinsea</taxon>
        <taxon>Perkinsida</taxon>
        <taxon>Perkinsidae</taxon>
        <taxon>Perkinsus</taxon>
    </lineage>
</organism>
<feature type="compositionally biased region" description="Basic and acidic residues" evidence="1">
    <location>
        <begin position="17"/>
        <end position="26"/>
    </location>
</feature>
<dbReference type="Proteomes" id="UP000574390">
    <property type="component" value="Unassembled WGS sequence"/>
</dbReference>
<protein>
    <submittedName>
        <fullName evidence="2">Uncharacterized protein</fullName>
    </submittedName>
</protein>
<name>A0A7J6SCV0_PEROL</name>
<evidence type="ECO:0000256" key="1">
    <source>
        <dbReference type="SAM" id="MobiDB-lite"/>
    </source>
</evidence>
<proteinExistence type="predicted"/>